<sequence length="99" mass="10801">MTESGTLTRADLAELLHSEIGLSRAACADIIERTLAHMCHAMSIGENVKISGFGTFVLRDKAQRVGRNPKTGQEVPIAPRRVLTFRASQSLRDRIVQAG</sequence>
<dbReference type="SMART" id="SM00411">
    <property type="entry name" value="BHL"/>
    <property type="match status" value="1"/>
</dbReference>
<dbReference type="PANTHER" id="PTHR33175">
    <property type="entry name" value="DNA-BINDING PROTEIN HU"/>
    <property type="match status" value="1"/>
</dbReference>
<dbReference type="RefSeq" id="WP_167074213.1">
    <property type="nucleotide sequence ID" value="NZ_JAAOZC010000007.1"/>
</dbReference>
<comment type="similarity">
    <text evidence="1 8 9">Belongs to the bacterial histone-like protein family.</text>
</comment>
<dbReference type="Gene3D" id="4.10.520.10">
    <property type="entry name" value="IHF-like DNA-binding proteins"/>
    <property type="match status" value="1"/>
</dbReference>
<evidence type="ECO:0000313" key="11">
    <source>
        <dbReference type="EMBL" id="NIJ09014.1"/>
    </source>
</evidence>
<keyword evidence="6 8" id="KW-0804">Transcription</keyword>
<keyword evidence="3 8" id="KW-0810">Translation regulation</keyword>
<dbReference type="InterPro" id="IPR000119">
    <property type="entry name" value="Hist_DNA-bd"/>
</dbReference>
<comment type="subunit">
    <text evidence="8 10">Heterodimer of an alpha and a beta chain.</text>
</comment>
<dbReference type="CDD" id="cd13835">
    <property type="entry name" value="IHF_A"/>
    <property type="match status" value="1"/>
</dbReference>
<organism evidence="11 12">
    <name type="scientific">Sphingomonas vulcanisoli</name>
    <dbReference type="NCBI Taxonomy" id="1658060"/>
    <lineage>
        <taxon>Bacteria</taxon>
        <taxon>Pseudomonadati</taxon>
        <taxon>Pseudomonadota</taxon>
        <taxon>Alphaproteobacteria</taxon>
        <taxon>Sphingomonadales</taxon>
        <taxon>Sphingomonadaceae</taxon>
        <taxon>Sphingomonas</taxon>
    </lineage>
</organism>
<evidence type="ECO:0000256" key="8">
    <source>
        <dbReference type="HAMAP-Rule" id="MF_00380"/>
    </source>
</evidence>
<keyword evidence="4 8" id="KW-0805">Transcription regulation</keyword>
<name>A0ABX0TWD8_9SPHN</name>
<evidence type="ECO:0000313" key="12">
    <source>
        <dbReference type="Proteomes" id="UP000727456"/>
    </source>
</evidence>
<dbReference type="HAMAP" id="MF_00380">
    <property type="entry name" value="IHF_alpha"/>
    <property type="match status" value="1"/>
</dbReference>
<dbReference type="Proteomes" id="UP000727456">
    <property type="component" value="Unassembled WGS sequence"/>
</dbReference>
<keyword evidence="5 8" id="KW-0238">DNA-binding</keyword>
<evidence type="ECO:0000256" key="3">
    <source>
        <dbReference type="ARBA" id="ARBA00022845"/>
    </source>
</evidence>
<evidence type="ECO:0000256" key="10">
    <source>
        <dbReference type="RuleBase" id="RU004485"/>
    </source>
</evidence>
<dbReference type="NCBIfam" id="NF001401">
    <property type="entry name" value="PRK00285.1"/>
    <property type="match status" value="1"/>
</dbReference>
<evidence type="ECO:0000256" key="4">
    <source>
        <dbReference type="ARBA" id="ARBA00023015"/>
    </source>
</evidence>
<dbReference type="PRINTS" id="PR01727">
    <property type="entry name" value="DNABINDINGHU"/>
</dbReference>
<dbReference type="PANTHER" id="PTHR33175:SF2">
    <property type="entry name" value="INTEGRATION HOST FACTOR SUBUNIT ALPHA"/>
    <property type="match status" value="1"/>
</dbReference>
<keyword evidence="7 8" id="KW-0233">DNA recombination</keyword>
<comment type="caution">
    <text evidence="11">The sequence shown here is derived from an EMBL/GenBank/DDBJ whole genome shotgun (WGS) entry which is preliminary data.</text>
</comment>
<reference evidence="11 12" key="1">
    <citation type="submission" date="2020-03" db="EMBL/GenBank/DDBJ databases">
        <title>Genomic Encyclopedia of Type Strains, Phase III (KMG-III): the genomes of soil and plant-associated and newly described type strains.</title>
        <authorList>
            <person name="Whitman W."/>
        </authorList>
    </citation>
    <scope>NUCLEOTIDE SEQUENCE [LARGE SCALE GENOMIC DNA]</scope>
    <source>
        <strain evidence="11 12">CECT 8804</strain>
    </source>
</reference>
<dbReference type="PROSITE" id="PS00045">
    <property type="entry name" value="HISTONE_LIKE"/>
    <property type="match status" value="1"/>
</dbReference>
<accession>A0ABX0TWD8</accession>
<evidence type="ECO:0000256" key="2">
    <source>
        <dbReference type="ARBA" id="ARBA00018329"/>
    </source>
</evidence>
<dbReference type="InterPro" id="IPR020816">
    <property type="entry name" value="Histone-like_DNA-bd_CS"/>
</dbReference>
<evidence type="ECO:0000256" key="7">
    <source>
        <dbReference type="ARBA" id="ARBA00023172"/>
    </source>
</evidence>
<dbReference type="EMBL" id="JAAOZC010000007">
    <property type="protein sequence ID" value="NIJ09014.1"/>
    <property type="molecule type" value="Genomic_DNA"/>
</dbReference>
<evidence type="ECO:0000256" key="5">
    <source>
        <dbReference type="ARBA" id="ARBA00023125"/>
    </source>
</evidence>
<dbReference type="SUPFAM" id="SSF47729">
    <property type="entry name" value="IHF-like DNA-binding proteins"/>
    <property type="match status" value="1"/>
</dbReference>
<proteinExistence type="inferred from homology"/>
<evidence type="ECO:0000256" key="6">
    <source>
        <dbReference type="ARBA" id="ARBA00023163"/>
    </source>
</evidence>
<dbReference type="NCBIfam" id="TIGR00987">
    <property type="entry name" value="himA"/>
    <property type="match status" value="1"/>
</dbReference>
<evidence type="ECO:0000256" key="9">
    <source>
        <dbReference type="RuleBase" id="RU003939"/>
    </source>
</evidence>
<dbReference type="InterPro" id="IPR005684">
    <property type="entry name" value="IHF_alpha"/>
</dbReference>
<dbReference type="Pfam" id="PF00216">
    <property type="entry name" value="Bac_DNA_binding"/>
    <property type="match status" value="1"/>
</dbReference>
<keyword evidence="12" id="KW-1185">Reference proteome</keyword>
<dbReference type="InterPro" id="IPR010992">
    <property type="entry name" value="IHF-like_DNA-bd_dom_sf"/>
</dbReference>
<comment type="function">
    <text evidence="8 10">This protein is one of the two subunits of integration host factor, a specific DNA-binding protein that functions in genetic recombination as well as in transcriptional and translational control.</text>
</comment>
<protein>
    <recommendedName>
        <fullName evidence="2 8">Integration host factor subunit alpha</fullName>
        <shortName evidence="8">IHF-alpha</shortName>
    </recommendedName>
</protein>
<gene>
    <name evidence="8" type="primary">ihfA</name>
    <name evidence="8" type="synonym">himA</name>
    <name evidence="11" type="ORF">FHS31_002644</name>
</gene>
<evidence type="ECO:0000256" key="1">
    <source>
        <dbReference type="ARBA" id="ARBA00010529"/>
    </source>
</evidence>